<dbReference type="Pfam" id="PF21380">
    <property type="entry name" value="Nrd1-Seb1_dom2"/>
    <property type="match status" value="1"/>
</dbReference>
<name>A0A9W4XSF9_9PLEO</name>
<comment type="subcellular location">
    <subcellularLocation>
        <location evidence="1">Nucleus</location>
    </subcellularLocation>
</comment>
<dbReference type="InterPro" id="IPR006569">
    <property type="entry name" value="CID_dom"/>
</dbReference>
<evidence type="ECO:0000256" key="7">
    <source>
        <dbReference type="PROSITE-ProRule" id="PRU00176"/>
    </source>
</evidence>
<feature type="compositionally biased region" description="Basic and acidic residues" evidence="8">
    <location>
        <begin position="389"/>
        <end position="398"/>
    </location>
</feature>
<dbReference type="GO" id="GO:0008380">
    <property type="term" value="P:RNA splicing"/>
    <property type="evidence" value="ECO:0007669"/>
    <property type="project" value="UniProtKB-KW"/>
</dbReference>
<dbReference type="Proteomes" id="UP001152607">
    <property type="component" value="Unassembled WGS sequence"/>
</dbReference>
<evidence type="ECO:0000259" key="10">
    <source>
        <dbReference type="PROSITE" id="PS51391"/>
    </source>
</evidence>
<accession>A0A9W4XSF9</accession>
<dbReference type="Pfam" id="PF00076">
    <property type="entry name" value="RRM_1"/>
    <property type="match status" value="1"/>
</dbReference>
<dbReference type="GO" id="GO:0031126">
    <property type="term" value="P:sno(s)RNA 3'-end processing"/>
    <property type="evidence" value="ECO:0007669"/>
    <property type="project" value="UniProtKB-ARBA"/>
</dbReference>
<dbReference type="GO" id="GO:0031124">
    <property type="term" value="P:mRNA 3'-end processing"/>
    <property type="evidence" value="ECO:0007669"/>
    <property type="project" value="UniProtKB-ARBA"/>
</dbReference>
<feature type="compositionally biased region" description="Basic and acidic residues" evidence="8">
    <location>
        <begin position="601"/>
        <end position="614"/>
    </location>
</feature>
<protein>
    <submittedName>
        <fullName evidence="11">Uncharacterized protein</fullName>
    </submittedName>
</protein>
<dbReference type="PANTHER" id="PTHR14089">
    <property type="entry name" value="PRE-MRNA-SPLICING FACTOR RBM22"/>
    <property type="match status" value="1"/>
</dbReference>
<evidence type="ECO:0000313" key="11">
    <source>
        <dbReference type="EMBL" id="CAI6329545.1"/>
    </source>
</evidence>
<dbReference type="OrthoDB" id="79367at2759"/>
<dbReference type="GO" id="GO:0036002">
    <property type="term" value="F:pre-mRNA binding"/>
    <property type="evidence" value="ECO:0007669"/>
    <property type="project" value="TreeGrafter"/>
</dbReference>
<dbReference type="SUPFAM" id="SSF48464">
    <property type="entry name" value="ENTH/VHS domain"/>
    <property type="match status" value="1"/>
</dbReference>
<dbReference type="SUPFAM" id="SSF54928">
    <property type="entry name" value="RNA-binding domain, RBD"/>
    <property type="match status" value="1"/>
</dbReference>
<keyword evidence="5" id="KW-0508">mRNA splicing</keyword>
<dbReference type="InterPro" id="IPR035979">
    <property type="entry name" value="RBD_domain_sf"/>
</dbReference>
<dbReference type="FunFam" id="3.30.70.330:FF:000397">
    <property type="entry name" value="RNA binding protein Nrd1"/>
    <property type="match status" value="1"/>
</dbReference>
<dbReference type="GO" id="GO:0071006">
    <property type="term" value="C:U2-type catalytic step 1 spliceosome"/>
    <property type="evidence" value="ECO:0007669"/>
    <property type="project" value="TreeGrafter"/>
</dbReference>
<keyword evidence="6" id="KW-0539">Nucleus</keyword>
<reference evidence="11" key="1">
    <citation type="submission" date="2023-01" db="EMBL/GenBank/DDBJ databases">
        <authorList>
            <person name="Van Ghelder C."/>
            <person name="Rancurel C."/>
        </authorList>
    </citation>
    <scope>NUCLEOTIDE SEQUENCE</scope>
    <source>
        <strain evidence="11">CNCM I-4278</strain>
    </source>
</reference>
<dbReference type="SMART" id="SM00360">
    <property type="entry name" value="RRM"/>
    <property type="match status" value="1"/>
</dbReference>
<evidence type="ECO:0000256" key="8">
    <source>
        <dbReference type="SAM" id="MobiDB-lite"/>
    </source>
</evidence>
<comment type="caution">
    <text evidence="11">The sequence shown here is derived from an EMBL/GenBank/DDBJ whole genome shotgun (WGS) entry which is preliminary data.</text>
</comment>
<feature type="compositionally biased region" description="Low complexity" evidence="8">
    <location>
        <begin position="407"/>
        <end position="419"/>
    </location>
</feature>
<dbReference type="InterPro" id="IPR048892">
    <property type="entry name" value="Nrd1_Seb1_dom2"/>
</dbReference>
<evidence type="ECO:0000256" key="6">
    <source>
        <dbReference type="ARBA" id="ARBA00023242"/>
    </source>
</evidence>
<keyword evidence="12" id="KW-1185">Reference proteome</keyword>
<dbReference type="EMBL" id="CAOQHR010000002">
    <property type="protein sequence ID" value="CAI6329545.1"/>
    <property type="molecule type" value="Genomic_DNA"/>
</dbReference>
<keyword evidence="3" id="KW-0747">Spliceosome</keyword>
<dbReference type="PROSITE" id="PS50102">
    <property type="entry name" value="RRM"/>
    <property type="match status" value="1"/>
</dbReference>
<feature type="region of interest" description="Disordered" evidence="8">
    <location>
        <begin position="297"/>
        <end position="426"/>
    </location>
</feature>
<feature type="region of interest" description="Disordered" evidence="8">
    <location>
        <begin position="575"/>
        <end position="614"/>
    </location>
</feature>
<evidence type="ECO:0000313" key="12">
    <source>
        <dbReference type="Proteomes" id="UP001152607"/>
    </source>
</evidence>
<dbReference type="Gene3D" id="3.30.70.330">
    <property type="match status" value="1"/>
</dbReference>
<dbReference type="FunFam" id="1.25.40.90:FF:000026">
    <property type="entry name" value="RNA binding protein Nrd1"/>
    <property type="match status" value="1"/>
</dbReference>
<gene>
    <name evidence="11" type="ORF">PDIGIT_LOCUS4138</name>
</gene>
<dbReference type="CDD" id="cd16984">
    <property type="entry name" value="CID_Nrd1_like"/>
    <property type="match status" value="1"/>
</dbReference>
<evidence type="ECO:0000256" key="4">
    <source>
        <dbReference type="ARBA" id="ARBA00022884"/>
    </source>
</evidence>
<dbReference type="AlphaFoldDB" id="A0A9W4XSF9"/>
<dbReference type="GO" id="GO:0006369">
    <property type="term" value="P:termination of RNA polymerase II transcription"/>
    <property type="evidence" value="ECO:0007669"/>
    <property type="project" value="UniProtKB-ARBA"/>
</dbReference>
<dbReference type="SMART" id="SM00582">
    <property type="entry name" value="RPR"/>
    <property type="match status" value="1"/>
</dbReference>
<evidence type="ECO:0000256" key="2">
    <source>
        <dbReference type="ARBA" id="ARBA00022553"/>
    </source>
</evidence>
<dbReference type="InterPro" id="IPR039171">
    <property type="entry name" value="Cwc2/Slt11"/>
</dbReference>
<sequence length="652" mass="69918">MAAIEEIGSLLHSLLSLKPPGVTKTKVQAITDKCIENVQSDAAIVQKIAQQFKSNPANYKLGVLYVVDSVSRAWLDRARKTGQAVIKTAAPGTFASGVQQITDVLPGLMTELVQCAPADQKEKISKLLDIWERSQTFPREMIAGFKQQVDNPKTNTPPGSPPKSFNIQNQQGLVGQTNPFTVAPAQAPVPAPQDAGALLAALAGFAQPPVQTNAMPAAPPVQSFPQGAVPPPPPAYMPNTPVAPPSAPPASIPGIGNVNDLVAQILQGMQAGTINAMQGVQVLNALHQAQNSGIPFAPSQPAAVTHTPPMMQNAAPQDRYEQSSNRYRDRSRSPDYNGRRRSPVRRSPPNRRDSPTYGAYDPNAVNQGNNANRPDRAERGRGRGKNRGGRSDRSEYRQRTPPAQRRQSPPGNSSQNGSSKFVDWDPNLPPEHIRVLSRTLFVGGAGGTESEIRAIFSRFGRVQTCIVASEKRHAFVKMMTRPDAVAAKDGMDEMHDPNTLSKARQTRWGVGFGPRDCSNYDNGISVIPISRLTDADRKWVVTAEHGGTGGLELQGGMVIEEPDIEIGAGVSSKAISRRVPAEAGRGRGGHSRGGRGGGGGHDNESRFRKVDRPQVQAHEIRHIEPRPEPQVAVPPAIPGFGFQLPGMPGGGY</sequence>
<dbReference type="GO" id="GO:0071007">
    <property type="term" value="C:U2-type catalytic step 2 spliceosome"/>
    <property type="evidence" value="ECO:0007669"/>
    <property type="project" value="TreeGrafter"/>
</dbReference>
<evidence type="ECO:0000256" key="5">
    <source>
        <dbReference type="ARBA" id="ARBA00023187"/>
    </source>
</evidence>
<keyword evidence="2" id="KW-0597">Phosphoprotein</keyword>
<keyword evidence="3" id="KW-0507">mRNA processing</keyword>
<evidence type="ECO:0000259" key="9">
    <source>
        <dbReference type="PROSITE" id="PS50102"/>
    </source>
</evidence>
<feature type="domain" description="CID" evidence="10">
    <location>
        <begin position="1"/>
        <end position="153"/>
    </location>
</feature>
<organism evidence="11 12">
    <name type="scientific">Periconia digitata</name>
    <dbReference type="NCBI Taxonomy" id="1303443"/>
    <lineage>
        <taxon>Eukaryota</taxon>
        <taxon>Fungi</taxon>
        <taxon>Dikarya</taxon>
        <taxon>Ascomycota</taxon>
        <taxon>Pezizomycotina</taxon>
        <taxon>Dothideomycetes</taxon>
        <taxon>Pleosporomycetidae</taxon>
        <taxon>Pleosporales</taxon>
        <taxon>Massarineae</taxon>
        <taxon>Periconiaceae</taxon>
        <taxon>Periconia</taxon>
    </lineage>
</organism>
<proteinExistence type="predicted"/>
<dbReference type="InterPro" id="IPR008942">
    <property type="entry name" value="ENTH_VHS"/>
</dbReference>
<evidence type="ECO:0000256" key="1">
    <source>
        <dbReference type="ARBA" id="ARBA00004123"/>
    </source>
</evidence>
<feature type="domain" description="RRM" evidence="9">
    <location>
        <begin position="438"/>
        <end position="505"/>
    </location>
</feature>
<dbReference type="InterPro" id="IPR000504">
    <property type="entry name" value="RRM_dom"/>
</dbReference>
<dbReference type="GO" id="GO:0017070">
    <property type="term" value="F:U6 snRNA binding"/>
    <property type="evidence" value="ECO:0007669"/>
    <property type="project" value="TreeGrafter"/>
</dbReference>
<dbReference type="InterPro" id="IPR012677">
    <property type="entry name" value="Nucleotide-bd_a/b_plait_sf"/>
</dbReference>
<evidence type="ECO:0000256" key="3">
    <source>
        <dbReference type="ARBA" id="ARBA00022728"/>
    </source>
</evidence>
<dbReference type="PANTHER" id="PTHR14089:SF2">
    <property type="entry name" value="PRE-MRNA-SPLICING FACTOR CWC2"/>
    <property type="match status" value="1"/>
</dbReference>
<dbReference type="Gene3D" id="1.25.40.90">
    <property type="match status" value="1"/>
</dbReference>
<keyword evidence="4 7" id="KW-0694">RNA-binding</keyword>
<dbReference type="PROSITE" id="PS51391">
    <property type="entry name" value="CID"/>
    <property type="match status" value="1"/>
</dbReference>
<dbReference type="GO" id="GO:0010629">
    <property type="term" value="P:negative regulation of gene expression"/>
    <property type="evidence" value="ECO:0007669"/>
    <property type="project" value="UniProtKB-ARBA"/>
</dbReference>
<dbReference type="Pfam" id="PF04818">
    <property type="entry name" value="CID"/>
    <property type="match status" value="1"/>
</dbReference>
<feature type="compositionally biased region" description="Basic and acidic residues" evidence="8">
    <location>
        <begin position="318"/>
        <end position="333"/>
    </location>
</feature>
<dbReference type="GO" id="GO:0000974">
    <property type="term" value="C:Prp19 complex"/>
    <property type="evidence" value="ECO:0007669"/>
    <property type="project" value="TreeGrafter"/>
</dbReference>